<feature type="transmembrane region" description="Helical" evidence="7">
    <location>
        <begin position="194"/>
        <end position="218"/>
    </location>
</feature>
<comment type="catalytic activity">
    <reaction evidence="1">
        <text>ATP + protein L-histidine = ADP + protein N-phospho-L-histidine.</text>
        <dbReference type="EC" id="2.7.13.3"/>
    </reaction>
</comment>
<dbReference type="Proteomes" id="UP000249354">
    <property type="component" value="Unassembled WGS sequence"/>
</dbReference>
<dbReference type="PRINTS" id="PR00344">
    <property type="entry name" value="BCTRLSENSOR"/>
</dbReference>
<reference evidence="9 10" key="2">
    <citation type="submission" date="2018-06" db="EMBL/GenBank/DDBJ databases">
        <title>Metagenomic assembly of (sub)arctic Cyanobacteria and their associated microbiome from non-axenic cultures.</title>
        <authorList>
            <person name="Baurain D."/>
        </authorList>
    </citation>
    <scope>NUCLEOTIDE SEQUENCE [LARGE SCALE GENOMIC DNA]</scope>
    <source>
        <strain evidence="9">ULC129bin1</strain>
    </source>
</reference>
<keyword evidence="3" id="KW-0597">Phosphoprotein</keyword>
<evidence type="ECO:0000256" key="5">
    <source>
        <dbReference type="ARBA" id="ARBA00023012"/>
    </source>
</evidence>
<keyword evidence="5" id="KW-0902">Two-component regulatory system</keyword>
<dbReference type="InterPro" id="IPR005467">
    <property type="entry name" value="His_kinase_dom"/>
</dbReference>
<keyword evidence="7" id="KW-1133">Transmembrane helix</keyword>
<dbReference type="AlphaFoldDB" id="A0A2W4UKZ1"/>
<dbReference type="PANTHER" id="PTHR43065">
    <property type="entry name" value="SENSOR HISTIDINE KINASE"/>
    <property type="match status" value="1"/>
</dbReference>
<dbReference type="SMART" id="SM00387">
    <property type="entry name" value="HATPase_c"/>
    <property type="match status" value="1"/>
</dbReference>
<organism evidence="9 10">
    <name type="scientific">Leptolyngbya foveolarum</name>
    <dbReference type="NCBI Taxonomy" id="47253"/>
    <lineage>
        <taxon>Bacteria</taxon>
        <taxon>Bacillati</taxon>
        <taxon>Cyanobacteriota</taxon>
        <taxon>Cyanophyceae</taxon>
        <taxon>Leptolyngbyales</taxon>
        <taxon>Leptolyngbyaceae</taxon>
        <taxon>Leptolyngbya group</taxon>
        <taxon>Leptolyngbya</taxon>
    </lineage>
</organism>
<evidence type="ECO:0000313" key="10">
    <source>
        <dbReference type="Proteomes" id="UP000249354"/>
    </source>
</evidence>
<dbReference type="InterPro" id="IPR036890">
    <property type="entry name" value="HATPase_C_sf"/>
</dbReference>
<protein>
    <recommendedName>
        <fullName evidence="2">histidine kinase</fullName>
        <ecNumber evidence="2">2.7.13.3</ecNumber>
    </recommendedName>
</protein>
<gene>
    <name evidence="9" type="ORF">DCF25_03850</name>
</gene>
<dbReference type="InterPro" id="IPR004358">
    <property type="entry name" value="Sig_transdc_His_kin-like_C"/>
</dbReference>
<evidence type="ECO:0000256" key="7">
    <source>
        <dbReference type="SAM" id="Phobius"/>
    </source>
</evidence>
<evidence type="ECO:0000256" key="6">
    <source>
        <dbReference type="SAM" id="Coils"/>
    </source>
</evidence>
<keyword evidence="4 9" id="KW-0418">Kinase</keyword>
<evidence type="ECO:0000256" key="2">
    <source>
        <dbReference type="ARBA" id="ARBA00012438"/>
    </source>
</evidence>
<keyword evidence="4 9" id="KW-0808">Transferase</keyword>
<accession>A0A2W4UKZ1</accession>
<keyword evidence="7" id="KW-0472">Membrane</keyword>
<evidence type="ECO:0000313" key="9">
    <source>
        <dbReference type="EMBL" id="PZO22076.1"/>
    </source>
</evidence>
<sequence>MKSSMKFSRLRFGKVSDKFLMPILTVAVICSLILVAIGSFNTSTVSKNFRYGITTDFRLQQLNSQITYYDEVLTMSARMAASTGNLDWKQRYDANEPLLTESIEQATELAPTAYAPYAVQIDEANLKLIEMETKAFNLVNKGQLEQALEVLFGGSYQVQKEIYSSGLKQWSDLLNEQVSTNLNKYSDELALSSLFSVISFCLLTISWVALLVLVSWYVRRRKVAEKRLRQANRQIQMSHEDLQMSESALQQKAVALEKTLAELQQAQVQIVQSEKMSSLGQLVAGVAHEINNPVNFIHANLNPIGEYSDSLLALISSYQAHYPNPIATIEEELETADIDFIKEDLPKILNSMRVGTARIRQIVLSLRNFSRSDEQGLKSVDVHEGLESTLLILQHRIKESPDSLAITVERDYGDLPQVDCYPGQLNQVFMNLLANAIDALDEAAEADKGDKKDRCKRGTITIRTSVFREANADWVEISIADDGLGMSPAVQSRIFDAFYTTKPVGKGTGMGLSISHTVVTKKHEGKLFCKSSPGQGCEFIIQIPRVADANAPCTGKCI</sequence>
<evidence type="ECO:0000256" key="1">
    <source>
        <dbReference type="ARBA" id="ARBA00000085"/>
    </source>
</evidence>
<dbReference type="Gene3D" id="3.30.565.10">
    <property type="entry name" value="Histidine kinase-like ATPase, C-terminal domain"/>
    <property type="match status" value="1"/>
</dbReference>
<dbReference type="InterPro" id="IPR036097">
    <property type="entry name" value="HisK_dim/P_sf"/>
</dbReference>
<dbReference type="EMBL" id="QBMC01000014">
    <property type="protein sequence ID" value="PZO22076.1"/>
    <property type="molecule type" value="Genomic_DNA"/>
</dbReference>
<keyword evidence="7" id="KW-0812">Transmembrane</keyword>
<dbReference type="CDD" id="cd00082">
    <property type="entry name" value="HisKA"/>
    <property type="match status" value="1"/>
</dbReference>
<name>A0A2W4UKZ1_9CYAN</name>
<dbReference type="SUPFAM" id="SSF47384">
    <property type="entry name" value="Homodimeric domain of signal transducing histidine kinase"/>
    <property type="match status" value="1"/>
</dbReference>
<dbReference type="Pfam" id="PF02518">
    <property type="entry name" value="HATPase_c"/>
    <property type="match status" value="1"/>
</dbReference>
<dbReference type="InterPro" id="IPR003594">
    <property type="entry name" value="HATPase_dom"/>
</dbReference>
<dbReference type="InterPro" id="IPR003661">
    <property type="entry name" value="HisK_dim/P_dom"/>
</dbReference>
<keyword evidence="6" id="KW-0175">Coiled coil</keyword>
<feature type="domain" description="Histidine kinase" evidence="8">
    <location>
        <begin position="285"/>
        <end position="547"/>
    </location>
</feature>
<evidence type="ECO:0000256" key="4">
    <source>
        <dbReference type="ARBA" id="ARBA00022777"/>
    </source>
</evidence>
<dbReference type="GO" id="GO:0000155">
    <property type="term" value="F:phosphorelay sensor kinase activity"/>
    <property type="evidence" value="ECO:0007669"/>
    <property type="project" value="InterPro"/>
</dbReference>
<evidence type="ECO:0000259" key="8">
    <source>
        <dbReference type="PROSITE" id="PS50109"/>
    </source>
</evidence>
<dbReference type="EC" id="2.7.13.3" evidence="2"/>
<reference evidence="10" key="1">
    <citation type="submission" date="2018-04" db="EMBL/GenBank/DDBJ databases">
        <authorList>
            <person name="Cornet L."/>
        </authorList>
    </citation>
    <scope>NUCLEOTIDE SEQUENCE [LARGE SCALE GENOMIC DNA]</scope>
</reference>
<dbReference type="PROSITE" id="PS50109">
    <property type="entry name" value="HIS_KIN"/>
    <property type="match status" value="1"/>
</dbReference>
<evidence type="ECO:0000256" key="3">
    <source>
        <dbReference type="ARBA" id="ARBA00022553"/>
    </source>
</evidence>
<dbReference type="PANTHER" id="PTHR43065:SF50">
    <property type="entry name" value="HISTIDINE KINASE"/>
    <property type="match status" value="1"/>
</dbReference>
<dbReference type="Gene3D" id="1.10.287.130">
    <property type="match status" value="1"/>
</dbReference>
<proteinExistence type="predicted"/>
<feature type="coiled-coil region" evidence="6">
    <location>
        <begin position="221"/>
        <end position="276"/>
    </location>
</feature>
<comment type="caution">
    <text evidence="9">The sequence shown here is derived from an EMBL/GenBank/DDBJ whole genome shotgun (WGS) entry which is preliminary data.</text>
</comment>
<dbReference type="SUPFAM" id="SSF55874">
    <property type="entry name" value="ATPase domain of HSP90 chaperone/DNA topoisomerase II/histidine kinase"/>
    <property type="match status" value="1"/>
</dbReference>
<feature type="transmembrane region" description="Helical" evidence="7">
    <location>
        <begin position="20"/>
        <end position="40"/>
    </location>
</feature>